<evidence type="ECO:0000313" key="2">
    <source>
        <dbReference type="EMBL" id="PUU81849.1"/>
    </source>
</evidence>
<gene>
    <name evidence="2" type="ORF">B9Z19DRAFT_1121619</name>
</gene>
<evidence type="ECO:0000313" key="3">
    <source>
        <dbReference type="Proteomes" id="UP000244722"/>
    </source>
</evidence>
<sequence length="111" mass="11972">MRQVKPSETQIAALSTALGQEGCGGPSDCVNSSAGGVIYGKEVRKEYYTPRMHLESERSDDEDPMGLAPLGKEVNRSTRPAPPENVENTTTVKSIPESSEKRKVVIISAPK</sequence>
<protein>
    <submittedName>
        <fullName evidence="2">Uncharacterized protein</fullName>
    </submittedName>
</protein>
<dbReference type="Proteomes" id="UP000244722">
    <property type="component" value="Unassembled WGS sequence"/>
</dbReference>
<organism evidence="2 3">
    <name type="scientific">Tuber borchii</name>
    <name type="common">White truffle</name>
    <dbReference type="NCBI Taxonomy" id="42251"/>
    <lineage>
        <taxon>Eukaryota</taxon>
        <taxon>Fungi</taxon>
        <taxon>Dikarya</taxon>
        <taxon>Ascomycota</taxon>
        <taxon>Pezizomycotina</taxon>
        <taxon>Pezizomycetes</taxon>
        <taxon>Pezizales</taxon>
        <taxon>Tuberaceae</taxon>
        <taxon>Tuber</taxon>
    </lineage>
</organism>
<feature type="region of interest" description="Disordered" evidence="1">
    <location>
        <begin position="53"/>
        <end position="111"/>
    </location>
</feature>
<keyword evidence="3" id="KW-1185">Reference proteome</keyword>
<proteinExistence type="predicted"/>
<name>A0A2T7A287_TUBBO</name>
<evidence type="ECO:0000256" key="1">
    <source>
        <dbReference type="SAM" id="MobiDB-lite"/>
    </source>
</evidence>
<comment type="caution">
    <text evidence="2">The sequence shown here is derived from an EMBL/GenBank/DDBJ whole genome shotgun (WGS) entry which is preliminary data.</text>
</comment>
<feature type="compositionally biased region" description="Polar residues" evidence="1">
    <location>
        <begin position="86"/>
        <end position="97"/>
    </location>
</feature>
<accession>A0A2T7A287</accession>
<dbReference type="AlphaFoldDB" id="A0A2T7A287"/>
<reference evidence="2 3" key="1">
    <citation type="submission" date="2017-04" db="EMBL/GenBank/DDBJ databases">
        <title>Draft genome sequence of Tuber borchii Vittad., a whitish edible truffle.</title>
        <authorList>
            <consortium name="DOE Joint Genome Institute"/>
            <person name="Murat C."/>
            <person name="Kuo A."/>
            <person name="Barry K.W."/>
            <person name="Clum A."/>
            <person name="Dockter R.B."/>
            <person name="Fauchery L."/>
            <person name="Iotti M."/>
            <person name="Kohler A."/>
            <person name="Labutti K."/>
            <person name="Lindquist E.A."/>
            <person name="Lipzen A."/>
            <person name="Ohm R.A."/>
            <person name="Wang M."/>
            <person name="Grigoriev I.V."/>
            <person name="Zambonelli A."/>
            <person name="Martin F.M."/>
        </authorList>
    </citation>
    <scope>NUCLEOTIDE SEQUENCE [LARGE SCALE GENOMIC DNA]</scope>
    <source>
        <strain evidence="2 3">Tbo3840</strain>
    </source>
</reference>
<dbReference type="EMBL" id="NESQ01000038">
    <property type="protein sequence ID" value="PUU81849.1"/>
    <property type="molecule type" value="Genomic_DNA"/>
</dbReference>